<dbReference type="AlphaFoldDB" id="A0A8S9QGL5"/>
<organism evidence="2 3">
    <name type="scientific">Brassica cretica</name>
    <name type="common">Mustard</name>
    <dbReference type="NCBI Taxonomy" id="69181"/>
    <lineage>
        <taxon>Eukaryota</taxon>
        <taxon>Viridiplantae</taxon>
        <taxon>Streptophyta</taxon>
        <taxon>Embryophyta</taxon>
        <taxon>Tracheophyta</taxon>
        <taxon>Spermatophyta</taxon>
        <taxon>Magnoliopsida</taxon>
        <taxon>eudicotyledons</taxon>
        <taxon>Gunneridae</taxon>
        <taxon>Pentapetalae</taxon>
        <taxon>rosids</taxon>
        <taxon>malvids</taxon>
        <taxon>Brassicales</taxon>
        <taxon>Brassicaceae</taxon>
        <taxon>Brassiceae</taxon>
        <taxon>Brassica</taxon>
    </lineage>
</organism>
<feature type="compositionally biased region" description="Basic and acidic residues" evidence="1">
    <location>
        <begin position="47"/>
        <end position="58"/>
    </location>
</feature>
<evidence type="ECO:0000256" key="1">
    <source>
        <dbReference type="SAM" id="MobiDB-lite"/>
    </source>
</evidence>
<sequence length="70" mass="7768">MQSKPEGRGNEEADQQQPMMMYPDPWWKNNSFGGVLPQERPSGSESNDFRSESEDGGKDSQAATSPPGFF</sequence>
<evidence type="ECO:0000313" key="2">
    <source>
        <dbReference type="EMBL" id="KAF3537354.1"/>
    </source>
</evidence>
<dbReference type="Proteomes" id="UP000712600">
    <property type="component" value="Unassembled WGS sequence"/>
</dbReference>
<evidence type="ECO:0000313" key="3">
    <source>
        <dbReference type="Proteomes" id="UP000712600"/>
    </source>
</evidence>
<feature type="compositionally biased region" description="Basic and acidic residues" evidence="1">
    <location>
        <begin position="1"/>
        <end position="11"/>
    </location>
</feature>
<protein>
    <submittedName>
        <fullName evidence="2">Uncharacterized protein</fullName>
    </submittedName>
</protein>
<gene>
    <name evidence="2" type="ORF">F2Q69_00018720</name>
</gene>
<comment type="caution">
    <text evidence="2">The sequence shown here is derived from an EMBL/GenBank/DDBJ whole genome shotgun (WGS) entry which is preliminary data.</text>
</comment>
<dbReference type="EMBL" id="QGKX02001290">
    <property type="protein sequence ID" value="KAF3537354.1"/>
    <property type="molecule type" value="Genomic_DNA"/>
</dbReference>
<proteinExistence type="predicted"/>
<feature type="region of interest" description="Disordered" evidence="1">
    <location>
        <begin position="1"/>
        <end position="70"/>
    </location>
</feature>
<accession>A0A8S9QGL5</accession>
<reference evidence="2" key="1">
    <citation type="submission" date="2019-12" db="EMBL/GenBank/DDBJ databases">
        <title>Genome sequencing and annotation of Brassica cretica.</title>
        <authorList>
            <person name="Studholme D.J."/>
            <person name="Sarris P."/>
        </authorList>
    </citation>
    <scope>NUCLEOTIDE SEQUENCE</scope>
    <source>
        <strain evidence="2">PFS-109/04</strain>
        <tissue evidence="2">Leaf</tissue>
    </source>
</reference>
<name>A0A8S9QGL5_BRACR</name>